<comment type="cofactor">
    <cofactor evidence="1">
        <name>pyridoxal 5'-phosphate</name>
        <dbReference type="ChEBI" id="CHEBI:597326"/>
    </cofactor>
</comment>
<protein>
    <recommendedName>
        <fullName evidence="6">L-serine ammonia-lyase</fullName>
    </recommendedName>
</protein>
<dbReference type="GO" id="GO:0070179">
    <property type="term" value="P:D-serine biosynthetic process"/>
    <property type="evidence" value="ECO:0007669"/>
    <property type="project" value="TreeGrafter"/>
</dbReference>
<dbReference type="PANTHER" id="PTHR43050">
    <property type="entry name" value="SERINE / THREONINE RACEMASE FAMILY MEMBER"/>
    <property type="match status" value="1"/>
</dbReference>
<evidence type="ECO:0000313" key="4">
    <source>
        <dbReference type="EMBL" id="KAK8401663.1"/>
    </source>
</evidence>
<evidence type="ECO:0000256" key="2">
    <source>
        <dbReference type="ARBA" id="ARBA00010869"/>
    </source>
</evidence>
<dbReference type="SUPFAM" id="SSF53686">
    <property type="entry name" value="Tryptophan synthase beta subunit-like PLP-dependent enzymes"/>
    <property type="match status" value="1"/>
</dbReference>
<gene>
    <name evidence="4" type="ORF">O3P69_001055</name>
</gene>
<dbReference type="PANTHER" id="PTHR43050:SF1">
    <property type="entry name" value="SERINE RACEMASE"/>
    <property type="match status" value="1"/>
</dbReference>
<dbReference type="AlphaFoldDB" id="A0AAW0UR31"/>
<keyword evidence="3" id="KW-0663">Pyridoxal phosphate</keyword>
<dbReference type="GO" id="GO:0003941">
    <property type="term" value="F:L-serine ammonia-lyase activity"/>
    <property type="evidence" value="ECO:0007669"/>
    <property type="project" value="TreeGrafter"/>
</dbReference>
<organism evidence="4 5">
    <name type="scientific">Scylla paramamosain</name>
    <name type="common">Mud crab</name>
    <dbReference type="NCBI Taxonomy" id="85552"/>
    <lineage>
        <taxon>Eukaryota</taxon>
        <taxon>Metazoa</taxon>
        <taxon>Ecdysozoa</taxon>
        <taxon>Arthropoda</taxon>
        <taxon>Crustacea</taxon>
        <taxon>Multicrustacea</taxon>
        <taxon>Malacostraca</taxon>
        <taxon>Eumalacostraca</taxon>
        <taxon>Eucarida</taxon>
        <taxon>Decapoda</taxon>
        <taxon>Pleocyemata</taxon>
        <taxon>Brachyura</taxon>
        <taxon>Eubrachyura</taxon>
        <taxon>Portunoidea</taxon>
        <taxon>Portunidae</taxon>
        <taxon>Portuninae</taxon>
        <taxon>Scylla</taxon>
    </lineage>
</organism>
<evidence type="ECO:0000313" key="5">
    <source>
        <dbReference type="Proteomes" id="UP001487740"/>
    </source>
</evidence>
<dbReference type="GO" id="GO:0030378">
    <property type="term" value="F:serine racemase activity"/>
    <property type="evidence" value="ECO:0007669"/>
    <property type="project" value="TreeGrafter"/>
</dbReference>
<comment type="similarity">
    <text evidence="2">Belongs to the serine/threonine dehydratase family.</text>
</comment>
<keyword evidence="5" id="KW-1185">Reference proteome</keyword>
<dbReference type="GO" id="GO:0000287">
    <property type="term" value="F:magnesium ion binding"/>
    <property type="evidence" value="ECO:0007669"/>
    <property type="project" value="TreeGrafter"/>
</dbReference>
<accession>A0AAW0UR31</accession>
<dbReference type="InterPro" id="IPR036052">
    <property type="entry name" value="TrpB-like_PALP_sf"/>
</dbReference>
<evidence type="ECO:0008006" key="6">
    <source>
        <dbReference type="Google" id="ProtNLM"/>
    </source>
</evidence>
<dbReference type="GO" id="GO:0005524">
    <property type="term" value="F:ATP binding"/>
    <property type="evidence" value="ECO:0007669"/>
    <property type="project" value="TreeGrafter"/>
</dbReference>
<dbReference type="EMBL" id="JARAKH010000008">
    <property type="protein sequence ID" value="KAK8401663.1"/>
    <property type="molecule type" value="Genomic_DNA"/>
</dbReference>
<sequence>MKCVEYEAMGDMELKSRPPLNLNEVWWAAERASTHQHKTSVLTSTHLNALAGRQFFFKGEHLQKTGSFKAWGACNVPATLPCQLHTL</sequence>
<dbReference type="GO" id="GO:0030170">
    <property type="term" value="F:pyridoxal phosphate binding"/>
    <property type="evidence" value="ECO:0007669"/>
    <property type="project" value="TreeGrafter"/>
</dbReference>
<dbReference type="Gene3D" id="3.40.50.1100">
    <property type="match status" value="1"/>
</dbReference>
<dbReference type="Proteomes" id="UP001487740">
    <property type="component" value="Unassembled WGS sequence"/>
</dbReference>
<reference evidence="4 5" key="1">
    <citation type="submission" date="2023-03" db="EMBL/GenBank/DDBJ databases">
        <title>High-quality genome of Scylla paramamosain provides insights in environmental adaptation.</title>
        <authorList>
            <person name="Zhang L."/>
        </authorList>
    </citation>
    <scope>NUCLEOTIDE SEQUENCE [LARGE SCALE GENOMIC DNA]</scope>
    <source>
        <strain evidence="4">LZ_2023a</strain>
        <tissue evidence="4">Muscle</tissue>
    </source>
</reference>
<comment type="caution">
    <text evidence="4">The sequence shown here is derived from an EMBL/GenBank/DDBJ whole genome shotgun (WGS) entry which is preliminary data.</text>
</comment>
<proteinExistence type="inferred from homology"/>
<dbReference type="GO" id="GO:0018114">
    <property type="term" value="F:threonine racemase activity"/>
    <property type="evidence" value="ECO:0007669"/>
    <property type="project" value="TreeGrafter"/>
</dbReference>
<evidence type="ECO:0000256" key="3">
    <source>
        <dbReference type="ARBA" id="ARBA00022898"/>
    </source>
</evidence>
<name>A0AAW0UR31_SCYPA</name>
<evidence type="ECO:0000256" key="1">
    <source>
        <dbReference type="ARBA" id="ARBA00001933"/>
    </source>
</evidence>